<dbReference type="InterPro" id="IPR029024">
    <property type="entry name" value="TerB-like"/>
</dbReference>
<dbReference type="CDD" id="cd07177">
    <property type="entry name" value="terB_like"/>
    <property type="match status" value="1"/>
</dbReference>
<sequence length="390" mass="44283">MYAKKYPILNEKGILGAANIGVFAPIVVFLMDRIMIADNEITPQESDMFDKLSNKYGDLFGFGSGNFIVELMRIGNIYENYISTSEDARMTWEAVEFARGEFDEKQKTAMVDILVRLATSDKYFDKKEMSILYAAVMACHDEIDAVTSVFSGLYENIIKVYNADHQMAKALMSLMNFIAEDPKSVKMSILGLPDPRAEGNIPPVLFTDEEFADWIMIISLIRASQQRRALMNQTRVYWNIAKTGDGRTVGAQKGLIRFFSISNPNDDQIDESLDFTRAWCNAIREGIGNVPMIDEQIFEIIVYGENEQQSILPDFEREGLWKITCKKISSGIELHAFDITGNSKTYWCPETAKELAAKIDLDPNWINGTFPIDQNERNEIIASVREHFSE</sequence>
<keyword evidence="1" id="KW-0812">Transmembrane</keyword>
<feature type="transmembrane region" description="Helical" evidence="1">
    <location>
        <begin position="12"/>
        <end position="31"/>
    </location>
</feature>
<protein>
    <submittedName>
        <fullName evidence="2">Uncharacterized protein</fullName>
    </submittedName>
</protein>
<dbReference type="Gene3D" id="1.10.3680.10">
    <property type="entry name" value="TerB-like"/>
    <property type="match status" value="1"/>
</dbReference>
<reference evidence="2" key="1">
    <citation type="submission" date="2018-05" db="EMBL/GenBank/DDBJ databases">
        <authorList>
            <person name="Lanie J.A."/>
            <person name="Ng W.-L."/>
            <person name="Kazmierczak K.M."/>
            <person name="Andrzejewski T.M."/>
            <person name="Davidsen T.M."/>
            <person name="Wayne K.J."/>
            <person name="Tettelin H."/>
            <person name="Glass J.I."/>
            <person name="Rusch D."/>
            <person name="Podicherti R."/>
            <person name="Tsui H.-C.T."/>
            <person name="Winkler M.E."/>
        </authorList>
    </citation>
    <scope>NUCLEOTIDE SEQUENCE</scope>
</reference>
<organism evidence="2">
    <name type="scientific">marine metagenome</name>
    <dbReference type="NCBI Taxonomy" id="408172"/>
    <lineage>
        <taxon>unclassified sequences</taxon>
        <taxon>metagenomes</taxon>
        <taxon>ecological metagenomes</taxon>
    </lineage>
</organism>
<accession>A0A381XCD0</accession>
<dbReference type="SUPFAM" id="SSF158682">
    <property type="entry name" value="TerB-like"/>
    <property type="match status" value="1"/>
</dbReference>
<evidence type="ECO:0000313" key="2">
    <source>
        <dbReference type="EMBL" id="SVA61903.1"/>
    </source>
</evidence>
<dbReference type="AlphaFoldDB" id="A0A381XCD0"/>
<name>A0A381XCD0_9ZZZZ</name>
<keyword evidence="1" id="KW-0472">Membrane</keyword>
<keyword evidence="1" id="KW-1133">Transmembrane helix</keyword>
<gene>
    <name evidence="2" type="ORF">METZ01_LOCUS114757</name>
</gene>
<dbReference type="EMBL" id="UINC01014526">
    <property type="protein sequence ID" value="SVA61903.1"/>
    <property type="molecule type" value="Genomic_DNA"/>
</dbReference>
<proteinExistence type="predicted"/>
<evidence type="ECO:0000256" key="1">
    <source>
        <dbReference type="SAM" id="Phobius"/>
    </source>
</evidence>